<sequence>MQTQEAIKKFLLKKKNVTKLEIFLFLTEHQFFITTHYLADYFRMSDSNFLLYLQELEQDFKALDIQNVKIVKNKKFVKISLEEADPATCYYELFGKYCFDSTNFQIIAALLRHKVNSMVTISQMTNYSPSYLYSKMKAINQFLALYGISFKFSSKGKKIITGSEIQIQYCFLDVYWTIFANTSLPYHQEEPEQINATLYMYFKKEVLEGMNGGVLDKLYLLLNLCQDNFPMTSLENVQKELSQFTYIDLLIQPDVDILKPDLPICREQRILLNLLARLTISQLDSEEQSLTHYQRLLELDFPYLLYSKRLVESFSQYFHLELHEKQKRLYALSFTINKLHNTFLDSEQPNTPLPTFLLYQDQANYQQLRASVADFYERFREENWHYLPEFLERENVSWVIEELLHFYDRFKKQPPIVIGVNHTKDFYISKDLIVKIEQIFSKEAITIQRYYMEQCDIVISDCPLKHLPEKIKKIYLLNGIVRPNDWKKMISQLAEYIFEIKQERDYADLPAKLIDMDE</sequence>
<proteinExistence type="predicted"/>
<evidence type="ECO:0000313" key="3">
    <source>
        <dbReference type="Proteomes" id="UP000664360"/>
    </source>
</evidence>
<feature type="domain" description="Mga helix-turn-helix" evidence="1">
    <location>
        <begin position="95"/>
        <end position="175"/>
    </location>
</feature>
<dbReference type="Proteomes" id="UP000664360">
    <property type="component" value="Chromosome"/>
</dbReference>
<dbReference type="Pfam" id="PF05043">
    <property type="entry name" value="Mga"/>
    <property type="match status" value="1"/>
</dbReference>
<dbReference type="RefSeq" id="WP_206855223.1">
    <property type="nucleotide sequence ID" value="NZ_CP147250.1"/>
</dbReference>
<dbReference type="EMBL" id="CP147250">
    <property type="protein sequence ID" value="WYJ81093.1"/>
    <property type="molecule type" value="Genomic_DNA"/>
</dbReference>
<reference evidence="2 3" key="1">
    <citation type="submission" date="2024-03" db="EMBL/GenBank/DDBJ databases">
        <title>The Genome Sequence of Enterococcus sp. DIV1094.</title>
        <authorList>
            <consortium name="The Broad Institute Genomics Platform"/>
            <consortium name="The Broad Institute Microbial Omics Core"/>
            <consortium name="The Broad Institute Genomic Center for Infectious Diseases"/>
            <person name="Earl A."/>
            <person name="Manson A."/>
            <person name="Gilmore M."/>
            <person name="Schwartman J."/>
            <person name="Shea T."/>
            <person name="Abouelleil A."/>
            <person name="Cao P."/>
            <person name="Chapman S."/>
            <person name="Cusick C."/>
            <person name="Young S."/>
            <person name="Neafsey D."/>
            <person name="Nusbaum C."/>
            <person name="Birren B."/>
        </authorList>
    </citation>
    <scope>NUCLEOTIDE SEQUENCE [LARGE SCALE GENOMIC DNA]</scope>
    <source>
        <strain evidence="2 3">DIV1094</strain>
    </source>
</reference>
<organism evidence="2 3">
    <name type="scientific">Candidatus Enterococcus mangumiae</name>
    <dbReference type="NCBI Taxonomy" id="2230878"/>
    <lineage>
        <taxon>Bacteria</taxon>
        <taxon>Bacillati</taxon>
        <taxon>Bacillota</taxon>
        <taxon>Bacilli</taxon>
        <taxon>Lactobacillales</taxon>
        <taxon>Enterococcaceae</taxon>
        <taxon>Enterococcus</taxon>
    </lineage>
</organism>
<protein>
    <recommendedName>
        <fullName evidence="1">Mga helix-turn-helix domain-containing protein</fullName>
    </recommendedName>
</protein>
<name>A0ABZ2SZP5_9ENTE</name>
<evidence type="ECO:0000259" key="1">
    <source>
        <dbReference type="Pfam" id="PF05043"/>
    </source>
</evidence>
<dbReference type="InterPro" id="IPR007737">
    <property type="entry name" value="Mga_HTH"/>
</dbReference>
<evidence type="ECO:0000313" key="2">
    <source>
        <dbReference type="EMBL" id="WYJ81093.1"/>
    </source>
</evidence>
<accession>A0ABZ2SZP5</accession>
<gene>
    <name evidence="2" type="ORF">DOK79_002677</name>
</gene>
<keyword evidence="3" id="KW-1185">Reference proteome</keyword>